<evidence type="ECO:0000313" key="2">
    <source>
        <dbReference type="Proteomes" id="UP000283850"/>
    </source>
</evidence>
<dbReference type="EMBL" id="QRZF01000034">
    <property type="protein sequence ID" value="RGV47326.1"/>
    <property type="molecule type" value="Genomic_DNA"/>
</dbReference>
<organism evidence="1 2">
    <name type="scientific">Bacteroides intestinalis</name>
    <dbReference type="NCBI Taxonomy" id="329854"/>
    <lineage>
        <taxon>Bacteria</taxon>
        <taxon>Pseudomonadati</taxon>
        <taxon>Bacteroidota</taxon>
        <taxon>Bacteroidia</taxon>
        <taxon>Bacteroidales</taxon>
        <taxon>Bacteroidaceae</taxon>
        <taxon>Bacteroides</taxon>
    </lineage>
</organism>
<accession>A0A412XQA1</accession>
<proteinExistence type="predicted"/>
<comment type="caution">
    <text evidence="1">The sequence shown here is derived from an EMBL/GenBank/DDBJ whole genome shotgun (WGS) entry which is preliminary data.</text>
</comment>
<gene>
    <name evidence="1" type="ORF">DWW10_24865</name>
</gene>
<protein>
    <submittedName>
        <fullName evidence="1">Uncharacterized protein</fullName>
    </submittedName>
</protein>
<dbReference type="AlphaFoldDB" id="A0A412XQA1"/>
<reference evidence="1 2" key="1">
    <citation type="submission" date="2018-08" db="EMBL/GenBank/DDBJ databases">
        <title>A genome reference for cultivated species of the human gut microbiota.</title>
        <authorList>
            <person name="Zou Y."/>
            <person name="Xue W."/>
            <person name="Luo G."/>
        </authorList>
    </citation>
    <scope>NUCLEOTIDE SEQUENCE [LARGE SCALE GENOMIC DNA]</scope>
    <source>
        <strain evidence="1 2">AF14-32</strain>
    </source>
</reference>
<sequence length="863" mass="89125">MAFAACSNEDFVNEVPSLEARGTIDVTLNVKKPTVWTADTRLGINENYKFVWEKDVDMIGAAVADGTTLGTINTDHKVPSNYAFSALTSAETSSFNGKSPISQGHYLFYYGYTDILDRGYLDLSVPAQTYKVEDTKTAIQQAVSRMKMIAPIVNLASGVGLVDAQTYNLNLSFVNLYTLVRVTVNSENFPDGVTPKLEKITLNTKTGSAAGFVKKAHANLGVIAGSGKANVVIPGADGMLVEDEMTTAKEEVNDLILNASNAAISTIYDQTGVSAEEKSGPVTLSIDGDLSLSTTEPTVLYLLAPKGTYNGGLTLTVETSEGTYTRNIDKPSSRDLTLEDNIQGIAADLDFSDGSGNVTLPKSFPIASADDWSHAVDFVNSHSIAYIGETVEFELNADVEVSTLPAFPLNIIGSKTLTLTNDYVMTEKSAAKFTASNITLGVKAGATLTLDAAVAFGSIMNNGTLNVNADQTIAIANNGTMNVASKSVSLSGGVTNGDDGEEIKGTINIAKDKVLTIETVALNNKVGDINVKGELVVNYASENEGTITNDGTISGSAAITNTGTIKNNAEGTISATAAIVNANGIIDNFGTLSADVTNDNGKVIIEKDSKSNNSATITNGTVDVKDVKTFATTQSGGTANYQFSGAAVVTTSVNNKGEYAAADAAGVGVTNITLNGSGWSLEGSAGADDTKVIAVPSQMTITGLTLKGATLDIKVALSKDVVVEGTSSISNSTGGSLVIEGNLIVEEGATLAVGEDVSFNAAASGNDKTAEILGTVNVEAGAAMYFATANVGSATVASATLNVKGDTEDITTAGIFGIKTLISFNNWGTVSSLSGNTAAGQVSLPNNKPSGTFKGNASIISFV</sequence>
<evidence type="ECO:0000313" key="1">
    <source>
        <dbReference type="EMBL" id="RGV47326.1"/>
    </source>
</evidence>
<dbReference type="Proteomes" id="UP000283850">
    <property type="component" value="Unassembled WGS sequence"/>
</dbReference>
<name>A0A412XQA1_9BACE</name>